<evidence type="ECO:0000313" key="1">
    <source>
        <dbReference type="EMBL" id="PIO35924.1"/>
    </source>
</evidence>
<feature type="non-terminal residue" evidence="1">
    <location>
        <position position="1"/>
    </location>
</feature>
<gene>
    <name evidence="1" type="ORF">AB205_0091710</name>
</gene>
<dbReference type="AlphaFoldDB" id="A0A2G9S757"/>
<evidence type="ECO:0008006" key="3">
    <source>
        <dbReference type="Google" id="ProtNLM"/>
    </source>
</evidence>
<proteinExistence type="predicted"/>
<sequence length="174" mass="19362">HTQDCEQIFALSFPAPSVEETSEDVKSLDALLASTSNGENVSQLLKSRLWLDCERPEKAGDVLPCNPGLDWQKAKACQDLMSLLCISAENTSVKKDEVLTDFDAEQLHFNETLHPIANKALIQTKLDVAPGSKQGQIFSYQLFLKKPSADVPLSFLTFSGKKSFFSTNQMRFNF</sequence>
<accession>A0A2G9S757</accession>
<keyword evidence="2" id="KW-1185">Reference proteome</keyword>
<dbReference type="EMBL" id="KV926914">
    <property type="protein sequence ID" value="PIO35924.1"/>
    <property type="molecule type" value="Genomic_DNA"/>
</dbReference>
<organism evidence="1 2">
    <name type="scientific">Aquarana catesbeiana</name>
    <name type="common">American bullfrog</name>
    <name type="synonym">Rana catesbeiana</name>
    <dbReference type="NCBI Taxonomy" id="8400"/>
    <lineage>
        <taxon>Eukaryota</taxon>
        <taxon>Metazoa</taxon>
        <taxon>Chordata</taxon>
        <taxon>Craniata</taxon>
        <taxon>Vertebrata</taxon>
        <taxon>Euteleostomi</taxon>
        <taxon>Amphibia</taxon>
        <taxon>Batrachia</taxon>
        <taxon>Anura</taxon>
        <taxon>Neobatrachia</taxon>
        <taxon>Ranoidea</taxon>
        <taxon>Ranidae</taxon>
        <taxon>Aquarana</taxon>
    </lineage>
</organism>
<name>A0A2G9S757_AQUCT</name>
<evidence type="ECO:0000313" key="2">
    <source>
        <dbReference type="Proteomes" id="UP000228934"/>
    </source>
</evidence>
<dbReference type="Proteomes" id="UP000228934">
    <property type="component" value="Unassembled WGS sequence"/>
</dbReference>
<reference evidence="2" key="1">
    <citation type="journal article" date="2017" name="Nat. Commun.">
        <title>The North American bullfrog draft genome provides insight into hormonal regulation of long noncoding RNA.</title>
        <authorList>
            <person name="Hammond S.A."/>
            <person name="Warren R.L."/>
            <person name="Vandervalk B.P."/>
            <person name="Kucuk E."/>
            <person name="Khan H."/>
            <person name="Gibb E.A."/>
            <person name="Pandoh P."/>
            <person name="Kirk H."/>
            <person name="Zhao Y."/>
            <person name="Jones M."/>
            <person name="Mungall A.J."/>
            <person name="Coope R."/>
            <person name="Pleasance S."/>
            <person name="Moore R.A."/>
            <person name="Holt R.A."/>
            <person name="Round J.M."/>
            <person name="Ohora S."/>
            <person name="Walle B.V."/>
            <person name="Veldhoen N."/>
            <person name="Helbing C.C."/>
            <person name="Birol I."/>
        </authorList>
    </citation>
    <scope>NUCLEOTIDE SEQUENCE [LARGE SCALE GENOMIC DNA]</scope>
</reference>
<dbReference type="OrthoDB" id="9894316at2759"/>
<protein>
    <recommendedName>
        <fullName evidence="3">Aftiphilin clathrin-binding box domain-containing protein</fullName>
    </recommendedName>
</protein>